<keyword evidence="3" id="KW-1185">Reference proteome</keyword>
<reference evidence="2 3" key="1">
    <citation type="journal article" date="2020" name="ISME J.">
        <title>Comparative genomics reveals insights into cyanobacterial evolution and habitat adaptation.</title>
        <authorList>
            <person name="Chen M.Y."/>
            <person name="Teng W.K."/>
            <person name="Zhao L."/>
            <person name="Hu C.X."/>
            <person name="Zhou Y.K."/>
            <person name="Han B.P."/>
            <person name="Song L.R."/>
            <person name="Shu W.S."/>
        </authorList>
    </citation>
    <scope>NUCLEOTIDE SEQUENCE [LARGE SCALE GENOMIC DNA]</scope>
    <source>
        <strain evidence="2 3">FACHB-391</strain>
    </source>
</reference>
<proteinExistence type="predicted"/>
<dbReference type="Pfam" id="PF07963">
    <property type="entry name" value="N_methyl"/>
    <property type="match status" value="1"/>
</dbReference>
<feature type="transmembrane region" description="Helical" evidence="1">
    <location>
        <begin position="30"/>
        <end position="49"/>
    </location>
</feature>
<keyword evidence="1" id="KW-1133">Transmembrane helix</keyword>
<dbReference type="InterPro" id="IPR012902">
    <property type="entry name" value="N_methyl_site"/>
</dbReference>
<dbReference type="RefSeq" id="WP_190896789.1">
    <property type="nucleotide sequence ID" value="NZ_JACJTE010000032.1"/>
</dbReference>
<evidence type="ECO:0000313" key="3">
    <source>
        <dbReference type="Proteomes" id="UP000604661"/>
    </source>
</evidence>
<dbReference type="Gene3D" id="3.30.700.10">
    <property type="entry name" value="Glycoprotein, Type 4 Pilin"/>
    <property type="match status" value="1"/>
</dbReference>
<dbReference type="Proteomes" id="UP000604661">
    <property type="component" value="Unassembled WGS sequence"/>
</dbReference>
<dbReference type="InterPro" id="IPR045584">
    <property type="entry name" value="Pilin-like"/>
</dbReference>
<keyword evidence="1" id="KW-0812">Transmembrane</keyword>
<accession>A0ABR8F3V8</accession>
<dbReference type="NCBIfam" id="TIGR02532">
    <property type="entry name" value="IV_pilin_GFxxxE"/>
    <property type="match status" value="1"/>
</dbReference>
<keyword evidence="1" id="KW-0472">Membrane</keyword>
<dbReference type="PROSITE" id="PS00409">
    <property type="entry name" value="PROKAR_NTER_METHYL"/>
    <property type="match status" value="1"/>
</dbReference>
<protein>
    <submittedName>
        <fullName evidence="2">Type II secretion system protein</fullName>
    </submittedName>
</protein>
<comment type="caution">
    <text evidence="2">The sequence shown here is derived from an EMBL/GenBank/DDBJ whole genome shotgun (WGS) entry which is preliminary data.</text>
</comment>
<sequence length="185" mass="20893">MNIRVHLQSLVNAKNLLNKPSSSGFSLPELLIVVLLIGILATLGIPNWLTFVETRRLNTAQNEVYYAMRQAQRQATKEKLTWQTSFREQNGILQWAVHPATVNPSNANWNNLDSNVRLDSETTLQLSNDIRKVQFDYRGNAQIGRITLSSKYAGKAKRCVIVSTLLGAMRTAKEHTTINDGKYCY</sequence>
<dbReference type="SUPFAM" id="SSF54523">
    <property type="entry name" value="Pili subunits"/>
    <property type="match status" value="1"/>
</dbReference>
<gene>
    <name evidence="2" type="ORF">H6G95_23695</name>
</gene>
<evidence type="ECO:0000256" key="1">
    <source>
        <dbReference type="SAM" id="Phobius"/>
    </source>
</evidence>
<organism evidence="2 3">
    <name type="scientific">Nostoc linckia FACHB-391</name>
    <dbReference type="NCBI Taxonomy" id="2692906"/>
    <lineage>
        <taxon>Bacteria</taxon>
        <taxon>Bacillati</taxon>
        <taxon>Cyanobacteriota</taxon>
        <taxon>Cyanophyceae</taxon>
        <taxon>Nostocales</taxon>
        <taxon>Nostocaceae</taxon>
        <taxon>Nostoc</taxon>
    </lineage>
</organism>
<name>A0ABR8F3V8_NOSLI</name>
<evidence type="ECO:0000313" key="2">
    <source>
        <dbReference type="EMBL" id="MBD2563560.1"/>
    </source>
</evidence>
<dbReference type="EMBL" id="JACJTE010000032">
    <property type="protein sequence ID" value="MBD2563560.1"/>
    <property type="molecule type" value="Genomic_DNA"/>
</dbReference>